<dbReference type="CDD" id="cd01949">
    <property type="entry name" value="GGDEF"/>
    <property type="match status" value="1"/>
</dbReference>
<evidence type="ECO:0000256" key="1">
    <source>
        <dbReference type="ARBA" id="ARBA00001946"/>
    </source>
</evidence>
<dbReference type="InterPro" id="IPR050469">
    <property type="entry name" value="Diguanylate_Cyclase"/>
</dbReference>
<comment type="catalytic activity">
    <reaction evidence="3">
        <text>2 GTP = 3',3'-c-di-GMP + 2 diphosphate</text>
        <dbReference type="Rhea" id="RHEA:24898"/>
        <dbReference type="ChEBI" id="CHEBI:33019"/>
        <dbReference type="ChEBI" id="CHEBI:37565"/>
        <dbReference type="ChEBI" id="CHEBI:58805"/>
        <dbReference type="EC" id="2.7.7.65"/>
    </reaction>
</comment>
<dbReference type="InterPro" id="IPR000700">
    <property type="entry name" value="PAS-assoc_C"/>
</dbReference>
<dbReference type="RefSeq" id="WP_007022124.1">
    <property type="nucleotide sequence ID" value="NZ_CH724126.1"/>
</dbReference>
<dbReference type="PANTHER" id="PTHR45138:SF9">
    <property type="entry name" value="DIGUANYLATE CYCLASE DGCM-RELATED"/>
    <property type="match status" value="1"/>
</dbReference>
<protein>
    <recommendedName>
        <fullName evidence="2">diguanylate cyclase</fullName>
        <ecNumber evidence="2">2.7.7.65</ecNumber>
    </recommendedName>
</protein>
<evidence type="ECO:0000256" key="2">
    <source>
        <dbReference type="ARBA" id="ARBA00012528"/>
    </source>
</evidence>
<dbReference type="PROSITE" id="PS50113">
    <property type="entry name" value="PAC"/>
    <property type="match status" value="1"/>
</dbReference>
<dbReference type="PANTHER" id="PTHR45138">
    <property type="entry name" value="REGULATORY COMPONENTS OF SENSORY TRANSDUCTION SYSTEM"/>
    <property type="match status" value="1"/>
</dbReference>
<comment type="caution">
    <text evidence="6">The sequence shown here is derived from an EMBL/GenBank/DDBJ whole genome shotgun (WGS) entry which is preliminary data.</text>
</comment>
<evidence type="ECO:0000313" key="6">
    <source>
        <dbReference type="EMBL" id="EAR63106.1"/>
    </source>
</evidence>
<feature type="domain" description="PAC" evidence="4">
    <location>
        <begin position="97"/>
        <end position="151"/>
    </location>
</feature>
<comment type="cofactor">
    <cofactor evidence="1">
        <name>Mg(2+)</name>
        <dbReference type="ChEBI" id="CHEBI:18420"/>
    </cofactor>
</comment>
<evidence type="ECO:0000259" key="5">
    <source>
        <dbReference type="PROSITE" id="PS50887"/>
    </source>
</evidence>
<evidence type="ECO:0000313" key="7">
    <source>
        <dbReference type="Proteomes" id="UP000002171"/>
    </source>
</evidence>
<gene>
    <name evidence="6" type="ORF">MED92_08301</name>
</gene>
<dbReference type="InterPro" id="IPR013656">
    <property type="entry name" value="PAS_4"/>
</dbReference>
<accession>A0A7U8C9M5</accession>
<name>A0A7U8C9M5_NEPCE</name>
<dbReference type="SUPFAM" id="SSF55073">
    <property type="entry name" value="Nucleotide cyclase"/>
    <property type="match status" value="1"/>
</dbReference>
<dbReference type="FunFam" id="3.30.70.270:FF:000001">
    <property type="entry name" value="Diguanylate cyclase domain protein"/>
    <property type="match status" value="1"/>
</dbReference>
<dbReference type="AlphaFoldDB" id="A0A7U8C9M5"/>
<reference evidence="6 7" key="1">
    <citation type="submission" date="2006-02" db="EMBL/GenBank/DDBJ databases">
        <authorList>
            <person name="Pinhassi J."/>
            <person name="Pedros-Alio C."/>
            <person name="Ferriera S."/>
            <person name="Johnson J."/>
            <person name="Kravitz S."/>
            <person name="Halpern A."/>
            <person name="Remington K."/>
            <person name="Beeson K."/>
            <person name="Tran B."/>
            <person name="Rogers Y.-H."/>
            <person name="Friedman R."/>
            <person name="Venter J.C."/>
        </authorList>
    </citation>
    <scope>NUCLEOTIDE SEQUENCE [LARGE SCALE GENOMIC DNA]</scope>
    <source>
        <strain evidence="6 7">MED92</strain>
    </source>
</reference>
<dbReference type="InterPro" id="IPR035965">
    <property type="entry name" value="PAS-like_dom_sf"/>
</dbReference>
<dbReference type="Gene3D" id="3.30.450.20">
    <property type="entry name" value="PAS domain"/>
    <property type="match status" value="1"/>
</dbReference>
<dbReference type="SMART" id="SM00267">
    <property type="entry name" value="GGDEF"/>
    <property type="match status" value="1"/>
</dbReference>
<dbReference type="InterPro" id="IPR000160">
    <property type="entry name" value="GGDEF_dom"/>
</dbReference>
<sequence>MTFDEIEKYLKQASDSVAAMKRDLTTFFTALPDPFFILDTQGNYIEVLGGNAKHLYDDGAYLKGRNVCDVFTDELRDLFISSINEVVQNRELLICEYEIKPELLRTKCELSSHWYEGRVVPVEGENGEIAAVIWLAINITEKKRLEQRLKDLAEKDPMTGAYNRRFFRESIDQHYATFKRYGTTYSLAFIDIDYFKKVNDQFGHDVGDGVICHLVTHIQEQLRTTDLLSRFGGEEFVVLFPHINLDEACLVAERLRATIEMTPYKSINHKVPFTVSIGISEVRAEDESVEDILKRADSALYQSKSSGRNKVTGA</sequence>
<dbReference type="SUPFAM" id="SSF55785">
    <property type="entry name" value="PYP-like sensor domain (PAS domain)"/>
    <property type="match status" value="1"/>
</dbReference>
<dbReference type="InterPro" id="IPR029787">
    <property type="entry name" value="Nucleotide_cyclase"/>
</dbReference>
<dbReference type="Pfam" id="PF00990">
    <property type="entry name" value="GGDEF"/>
    <property type="match status" value="1"/>
</dbReference>
<feature type="domain" description="GGDEF" evidence="5">
    <location>
        <begin position="183"/>
        <end position="314"/>
    </location>
</feature>
<dbReference type="Proteomes" id="UP000002171">
    <property type="component" value="Unassembled WGS sequence"/>
</dbReference>
<dbReference type="OrthoDB" id="9812260at2"/>
<dbReference type="PROSITE" id="PS50887">
    <property type="entry name" value="GGDEF"/>
    <property type="match status" value="1"/>
</dbReference>
<dbReference type="Pfam" id="PF08448">
    <property type="entry name" value="PAS_4"/>
    <property type="match status" value="1"/>
</dbReference>
<proteinExistence type="predicted"/>
<dbReference type="Gene3D" id="3.30.70.270">
    <property type="match status" value="1"/>
</dbReference>
<evidence type="ECO:0000256" key="3">
    <source>
        <dbReference type="ARBA" id="ARBA00034247"/>
    </source>
</evidence>
<dbReference type="InterPro" id="IPR043128">
    <property type="entry name" value="Rev_trsase/Diguanyl_cyclase"/>
</dbReference>
<dbReference type="EMBL" id="AAOW01000001">
    <property type="protein sequence ID" value="EAR63106.1"/>
    <property type="molecule type" value="Genomic_DNA"/>
</dbReference>
<dbReference type="GO" id="GO:0052621">
    <property type="term" value="F:diguanylate cyclase activity"/>
    <property type="evidence" value="ECO:0007669"/>
    <property type="project" value="UniProtKB-EC"/>
</dbReference>
<keyword evidence="7" id="KW-1185">Reference proteome</keyword>
<evidence type="ECO:0000259" key="4">
    <source>
        <dbReference type="PROSITE" id="PS50113"/>
    </source>
</evidence>
<dbReference type="EC" id="2.7.7.65" evidence="2"/>
<dbReference type="NCBIfam" id="TIGR00254">
    <property type="entry name" value="GGDEF"/>
    <property type="match status" value="1"/>
</dbReference>
<organism evidence="6 7">
    <name type="scientific">Neptuniibacter caesariensis</name>
    <dbReference type="NCBI Taxonomy" id="207954"/>
    <lineage>
        <taxon>Bacteria</taxon>
        <taxon>Pseudomonadati</taxon>
        <taxon>Pseudomonadota</taxon>
        <taxon>Gammaproteobacteria</taxon>
        <taxon>Oceanospirillales</taxon>
        <taxon>Oceanospirillaceae</taxon>
        <taxon>Neptuniibacter</taxon>
    </lineage>
</organism>